<dbReference type="Gene3D" id="1.10.3810.10">
    <property type="entry name" value="Biosynthetic peptidoglycan transglycosylase-like"/>
    <property type="match status" value="1"/>
</dbReference>
<dbReference type="AlphaFoldDB" id="A0A0F9RUH6"/>
<evidence type="ECO:0000256" key="6">
    <source>
        <dbReference type="ARBA" id="ARBA00022960"/>
    </source>
</evidence>
<dbReference type="Pfam" id="PF00912">
    <property type="entry name" value="Transgly"/>
    <property type="match status" value="1"/>
</dbReference>
<dbReference type="NCBIfam" id="TIGR02070">
    <property type="entry name" value="mono_pep_trsgly"/>
    <property type="match status" value="1"/>
</dbReference>
<evidence type="ECO:0000256" key="7">
    <source>
        <dbReference type="ARBA" id="ARBA00022984"/>
    </source>
</evidence>
<keyword evidence="3" id="KW-0328">Glycosyltransferase</keyword>
<accession>A0A0F9RUH6</accession>
<keyword evidence="10" id="KW-0961">Cell wall biogenesis/degradation</keyword>
<keyword evidence="6" id="KW-0133">Cell shape</keyword>
<dbReference type="GO" id="GO:0008360">
    <property type="term" value="P:regulation of cell shape"/>
    <property type="evidence" value="ECO:0007669"/>
    <property type="project" value="UniProtKB-KW"/>
</dbReference>
<evidence type="ECO:0000256" key="9">
    <source>
        <dbReference type="ARBA" id="ARBA00023136"/>
    </source>
</evidence>
<dbReference type="InterPro" id="IPR001264">
    <property type="entry name" value="Glyco_trans_51"/>
</dbReference>
<dbReference type="PANTHER" id="PTHR30400">
    <property type="entry name" value="MONOFUNCTIONAL BIOSYNTHETIC PEPTIDOGLYCAN TRANSGLYCOSYLASE"/>
    <property type="match status" value="1"/>
</dbReference>
<feature type="domain" description="Glycosyl transferase family 51" evidence="11">
    <location>
        <begin position="51"/>
        <end position="219"/>
    </location>
</feature>
<evidence type="ECO:0000256" key="8">
    <source>
        <dbReference type="ARBA" id="ARBA00022989"/>
    </source>
</evidence>
<comment type="caution">
    <text evidence="12">The sequence shown here is derived from an EMBL/GenBank/DDBJ whole genome shotgun (WGS) entry which is preliminary data.</text>
</comment>
<dbReference type="InterPro" id="IPR011812">
    <property type="entry name" value="Pep_trsgly"/>
</dbReference>
<dbReference type="GO" id="GO:0071555">
    <property type="term" value="P:cell wall organization"/>
    <property type="evidence" value="ECO:0007669"/>
    <property type="project" value="UniProtKB-KW"/>
</dbReference>
<sequence length="233" mass="26105">MARKSVVKQIFRWIAWIVITLLLLFASLLLLFRYVNPPTSAFILGYSISNPDQEVRQHWVSLSEISPWMPLAVVASEDQRFPDHWGVDFAAIRKALSEYRSGEGLRGASTITQQTAKNLFLWNGRSFVRKALEAGLALAVDGLWPKRRILEVYLNIAEFGPGIYGVEAASQVYFDKPASQLSAEQAARLAAVLPNPKVLSAASPSPYVLDRAFWIRGQMRQLSGLQYLKALLK</sequence>
<evidence type="ECO:0000256" key="3">
    <source>
        <dbReference type="ARBA" id="ARBA00022676"/>
    </source>
</evidence>
<keyword evidence="2" id="KW-0997">Cell inner membrane</keyword>
<evidence type="ECO:0000313" key="12">
    <source>
        <dbReference type="EMBL" id="KKN53552.1"/>
    </source>
</evidence>
<name>A0A0F9RUH6_9ZZZZ</name>
<keyword evidence="5" id="KW-0812">Transmembrane</keyword>
<dbReference type="GO" id="GO:0016020">
    <property type="term" value="C:membrane"/>
    <property type="evidence" value="ECO:0007669"/>
    <property type="project" value="InterPro"/>
</dbReference>
<dbReference type="EMBL" id="LAZR01000965">
    <property type="protein sequence ID" value="KKN53552.1"/>
    <property type="molecule type" value="Genomic_DNA"/>
</dbReference>
<evidence type="ECO:0000256" key="10">
    <source>
        <dbReference type="ARBA" id="ARBA00023316"/>
    </source>
</evidence>
<evidence type="ECO:0000256" key="1">
    <source>
        <dbReference type="ARBA" id="ARBA00022475"/>
    </source>
</evidence>
<gene>
    <name evidence="12" type="ORF">LCGC14_0601100</name>
</gene>
<proteinExistence type="inferred from homology"/>
<dbReference type="GO" id="GO:0016763">
    <property type="term" value="F:pentosyltransferase activity"/>
    <property type="evidence" value="ECO:0007669"/>
    <property type="project" value="InterPro"/>
</dbReference>
<reference evidence="12" key="1">
    <citation type="journal article" date="2015" name="Nature">
        <title>Complex archaea that bridge the gap between prokaryotes and eukaryotes.</title>
        <authorList>
            <person name="Spang A."/>
            <person name="Saw J.H."/>
            <person name="Jorgensen S.L."/>
            <person name="Zaremba-Niedzwiedzka K."/>
            <person name="Martijn J."/>
            <person name="Lind A.E."/>
            <person name="van Eijk R."/>
            <person name="Schleper C."/>
            <person name="Guy L."/>
            <person name="Ettema T.J."/>
        </authorList>
    </citation>
    <scope>NUCLEOTIDE SEQUENCE</scope>
</reference>
<dbReference type="InterPro" id="IPR036950">
    <property type="entry name" value="PBP_transglycosylase"/>
</dbReference>
<organism evidence="12">
    <name type="scientific">marine sediment metagenome</name>
    <dbReference type="NCBI Taxonomy" id="412755"/>
    <lineage>
        <taxon>unclassified sequences</taxon>
        <taxon>metagenomes</taxon>
        <taxon>ecological metagenomes</taxon>
    </lineage>
</organism>
<dbReference type="SUPFAM" id="SSF53955">
    <property type="entry name" value="Lysozyme-like"/>
    <property type="match status" value="1"/>
</dbReference>
<evidence type="ECO:0000256" key="5">
    <source>
        <dbReference type="ARBA" id="ARBA00022692"/>
    </source>
</evidence>
<dbReference type="PANTHER" id="PTHR30400:SF0">
    <property type="entry name" value="BIOSYNTHETIC PEPTIDOGLYCAN TRANSGLYCOSYLASE"/>
    <property type="match status" value="1"/>
</dbReference>
<dbReference type="HAMAP" id="MF_00766">
    <property type="entry name" value="PGT_MtgA"/>
    <property type="match status" value="1"/>
</dbReference>
<dbReference type="GO" id="GO:0009274">
    <property type="term" value="C:peptidoglycan-based cell wall"/>
    <property type="evidence" value="ECO:0007669"/>
    <property type="project" value="InterPro"/>
</dbReference>
<keyword evidence="8" id="KW-1133">Transmembrane helix</keyword>
<dbReference type="GO" id="GO:0009252">
    <property type="term" value="P:peptidoglycan biosynthetic process"/>
    <property type="evidence" value="ECO:0007669"/>
    <property type="project" value="UniProtKB-KW"/>
</dbReference>
<evidence type="ECO:0000256" key="4">
    <source>
        <dbReference type="ARBA" id="ARBA00022679"/>
    </source>
</evidence>
<evidence type="ECO:0000259" key="11">
    <source>
        <dbReference type="Pfam" id="PF00912"/>
    </source>
</evidence>
<protein>
    <recommendedName>
        <fullName evidence="11">Glycosyl transferase family 51 domain-containing protein</fullName>
    </recommendedName>
</protein>
<evidence type="ECO:0000256" key="2">
    <source>
        <dbReference type="ARBA" id="ARBA00022519"/>
    </source>
</evidence>
<keyword evidence="7" id="KW-0573">Peptidoglycan synthesis</keyword>
<keyword evidence="4" id="KW-0808">Transferase</keyword>
<keyword evidence="9" id="KW-0472">Membrane</keyword>
<keyword evidence="1" id="KW-1003">Cell membrane</keyword>
<dbReference type="InterPro" id="IPR023346">
    <property type="entry name" value="Lysozyme-like_dom_sf"/>
</dbReference>